<proteinExistence type="predicted"/>
<gene>
    <name evidence="1" type="ORF">JZ751_030009</name>
</gene>
<name>A0A8T2NCG9_9TELE</name>
<dbReference type="AlphaFoldDB" id="A0A8T2NCG9"/>
<dbReference type="Proteomes" id="UP000824540">
    <property type="component" value="Unassembled WGS sequence"/>
</dbReference>
<organism evidence="1 2">
    <name type="scientific">Albula glossodonta</name>
    <name type="common">roundjaw bonefish</name>
    <dbReference type="NCBI Taxonomy" id="121402"/>
    <lineage>
        <taxon>Eukaryota</taxon>
        <taxon>Metazoa</taxon>
        <taxon>Chordata</taxon>
        <taxon>Craniata</taxon>
        <taxon>Vertebrata</taxon>
        <taxon>Euteleostomi</taxon>
        <taxon>Actinopterygii</taxon>
        <taxon>Neopterygii</taxon>
        <taxon>Teleostei</taxon>
        <taxon>Albuliformes</taxon>
        <taxon>Albulidae</taxon>
        <taxon>Albula</taxon>
    </lineage>
</organism>
<dbReference type="OrthoDB" id="438545at2759"/>
<evidence type="ECO:0000313" key="1">
    <source>
        <dbReference type="EMBL" id="KAG9336990.1"/>
    </source>
</evidence>
<evidence type="ECO:0000313" key="2">
    <source>
        <dbReference type="Proteomes" id="UP000824540"/>
    </source>
</evidence>
<accession>A0A8T2NCG9</accession>
<sequence>MSDPRLYPQSAEIRQHCLINGISTPMTFRSQAFRQRGPARSITGTERLSPTKTLSPLLMDVWANRTESHGCHFDSADGNTLSHPGQRAICLCRVILTTWGGITLLCGAFIFGQSTTIAIMELFNKF</sequence>
<reference evidence="1" key="1">
    <citation type="thesis" date="2021" institute="BYU ScholarsArchive" country="Provo, UT, USA">
        <title>Applications of and Algorithms for Genome Assembly and Genomic Analyses with an Emphasis on Marine Teleosts.</title>
        <authorList>
            <person name="Pickett B.D."/>
        </authorList>
    </citation>
    <scope>NUCLEOTIDE SEQUENCE</scope>
    <source>
        <strain evidence="1">HI-2016</strain>
    </source>
</reference>
<dbReference type="EMBL" id="JAFBMS010000099">
    <property type="protein sequence ID" value="KAG9336990.1"/>
    <property type="molecule type" value="Genomic_DNA"/>
</dbReference>
<protein>
    <submittedName>
        <fullName evidence="1">Uncharacterized protein</fullName>
    </submittedName>
</protein>
<comment type="caution">
    <text evidence="1">The sequence shown here is derived from an EMBL/GenBank/DDBJ whole genome shotgun (WGS) entry which is preliminary data.</text>
</comment>
<keyword evidence="2" id="KW-1185">Reference proteome</keyword>